<dbReference type="GeneID" id="69117790"/>
<evidence type="ECO:0000313" key="2">
    <source>
        <dbReference type="Proteomes" id="UP001595660"/>
    </source>
</evidence>
<comment type="caution">
    <text evidence="1">The sequence shown here is derived from an EMBL/GenBank/DDBJ whole genome shotgun (WGS) entry which is preliminary data.</text>
</comment>
<sequence length="90" mass="10136">MSKRRYRLVCDECGVIESDMTSDGLFTRPKAERRAGFHEGALEHEVDVEVAEETPEFLCPGCNLKLTGTDERDEHAEVEPGIKPEAFVRV</sequence>
<reference evidence="1 2" key="1">
    <citation type="journal article" date="2019" name="Int. J. Syst. Evol. Microbiol.">
        <title>The Global Catalogue of Microorganisms (GCM) 10K type strain sequencing project: providing services to taxonomists for standard genome sequencing and annotation.</title>
        <authorList>
            <consortium name="The Broad Institute Genomics Platform"/>
            <consortium name="The Broad Institute Genome Sequencing Center for Infectious Disease"/>
            <person name="Wu L."/>
            <person name="Ma J."/>
        </authorList>
    </citation>
    <scope>NUCLEOTIDE SEQUENCE [LARGE SCALE GENOMIC DNA]</scope>
    <source>
        <strain evidence="1 2">CGMCC 1.12562</strain>
    </source>
</reference>
<keyword evidence="2" id="KW-1185">Reference proteome</keyword>
<dbReference type="AlphaFoldDB" id="A0ABD5NA69"/>
<dbReference type="Proteomes" id="UP001595660">
    <property type="component" value="Unassembled WGS sequence"/>
</dbReference>
<evidence type="ECO:0000313" key="1">
    <source>
        <dbReference type="EMBL" id="MFC3476301.1"/>
    </source>
</evidence>
<evidence type="ECO:0008006" key="3">
    <source>
        <dbReference type="Google" id="ProtNLM"/>
    </source>
</evidence>
<protein>
    <recommendedName>
        <fullName evidence="3">Small CPxCG-related zinc finger protein</fullName>
    </recommendedName>
</protein>
<dbReference type="RefSeq" id="WP_232572564.1">
    <property type="nucleotide sequence ID" value="NZ_CP089466.1"/>
</dbReference>
<proteinExistence type="predicted"/>
<dbReference type="EMBL" id="JBHRWN010000002">
    <property type="protein sequence ID" value="MFC3476301.1"/>
    <property type="molecule type" value="Genomic_DNA"/>
</dbReference>
<accession>A0ABD5NA69</accession>
<organism evidence="1 2">
    <name type="scientific">Halobacterium litoreum</name>
    <dbReference type="NCBI Taxonomy" id="2039234"/>
    <lineage>
        <taxon>Archaea</taxon>
        <taxon>Methanobacteriati</taxon>
        <taxon>Methanobacteriota</taxon>
        <taxon>Stenosarchaea group</taxon>
        <taxon>Halobacteria</taxon>
        <taxon>Halobacteriales</taxon>
        <taxon>Halobacteriaceae</taxon>
        <taxon>Halobacterium</taxon>
    </lineage>
</organism>
<name>A0ABD5NA69_9EURY</name>
<gene>
    <name evidence="1" type="ORF">ACFOKC_01040</name>
</gene>